<proteinExistence type="predicted"/>
<reference evidence="4" key="2">
    <citation type="submission" date="2012-11" db="EMBL/GenBank/DDBJ databases">
        <authorList>
            <person name="Kuo A."/>
            <person name="Curtis B.A."/>
            <person name="Tanifuji G."/>
            <person name="Burki F."/>
            <person name="Gruber A."/>
            <person name="Irimia M."/>
            <person name="Maruyama S."/>
            <person name="Arias M.C."/>
            <person name="Ball S.G."/>
            <person name="Gile G.H."/>
            <person name="Hirakawa Y."/>
            <person name="Hopkins J.F."/>
            <person name="Rensing S.A."/>
            <person name="Schmutz J."/>
            <person name="Symeonidi A."/>
            <person name="Elias M."/>
            <person name="Eveleigh R.J."/>
            <person name="Herman E.K."/>
            <person name="Klute M.J."/>
            <person name="Nakayama T."/>
            <person name="Obornik M."/>
            <person name="Reyes-Prieto A."/>
            <person name="Armbrust E.V."/>
            <person name="Aves S.J."/>
            <person name="Beiko R.G."/>
            <person name="Coutinho P."/>
            <person name="Dacks J.B."/>
            <person name="Durnford D.G."/>
            <person name="Fast N.M."/>
            <person name="Green B.R."/>
            <person name="Grisdale C."/>
            <person name="Hempe F."/>
            <person name="Henrissat B."/>
            <person name="Hoppner M.P."/>
            <person name="Ishida K.-I."/>
            <person name="Kim E."/>
            <person name="Koreny L."/>
            <person name="Kroth P.G."/>
            <person name="Liu Y."/>
            <person name="Malik S.-B."/>
            <person name="Maier U.G."/>
            <person name="McRose D."/>
            <person name="Mock T."/>
            <person name="Neilson J.A."/>
            <person name="Onodera N.T."/>
            <person name="Poole A.M."/>
            <person name="Pritham E.J."/>
            <person name="Richards T.A."/>
            <person name="Rocap G."/>
            <person name="Roy S.W."/>
            <person name="Sarai C."/>
            <person name="Schaack S."/>
            <person name="Shirato S."/>
            <person name="Slamovits C.H."/>
            <person name="Spencer D.F."/>
            <person name="Suzuki S."/>
            <person name="Worden A.Z."/>
            <person name="Zauner S."/>
            <person name="Barry K."/>
            <person name="Bell C."/>
            <person name="Bharti A.K."/>
            <person name="Crow J.A."/>
            <person name="Grimwood J."/>
            <person name="Kramer R."/>
            <person name="Lindquist E."/>
            <person name="Lucas S."/>
            <person name="Salamov A."/>
            <person name="McFadden G.I."/>
            <person name="Lane C.E."/>
            <person name="Keeling P.J."/>
            <person name="Gray M.W."/>
            <person name="Grigoriev I.V."/>
            <person name="Archibald J.M."/>
        </authorList>
    </citation>
    <scope>NUCLEOTIDE SEQUENCE</scope>
    <source>
        <strain evidence="4">CCMP2712</strain>
    </source>
</reference>
<feature type="region of interest" description="Disordered" evidence="1">
    <location>
        <begin position="1"/>
        <end position="80"/>
    </location>
</feature>
<feature type="compositionally biased region" description="Acidic residues" evidence="1">
    <location>
        <begin position="35"/>
        <end position="64"/>
    </location>
</feature>
<dbReference type="EnsemblProtists" id="EKX54525">
    <property type="protein sequence ID" value="EKX54525"/>
    <property type="gene ID" value="GUITHDRAFT_100002"/>
</dbReference>
<dbReference type="KEGG" id="gtt:GUITHDRAFT_100002"/>
<dbReference type="PaxDb" id="55529-EKX54525"/>
<dbReference type="InterPro" id="IPR033551">
    <property type="entry name" value="DRC7/lobo"/>
</dbReference>
<dbReference type="AlphaFoldDB" id="L1K247"/>
<evidence type="ECO:0000313" key="2">
    <source>
        <dbReference type="EMBL" id="EKX54525.1"/>
    </source>
</evidence>
<reference evidence="2 4" key="1">
    <citation type="journal article" date="2012" name="Nature">
        <title>Algal genomes reveal evolutionary mosaicism and the fate of nucleomorphs.</title>
        <authorList>
            <consortium name="DOE Joint Genome Institute"/>
            <person name="Curtis B.A."/>
            <person name="Tanifuji G."/>
            <person name="Burki F."/>
            <person name="Gruber A."/>
            <person name="Irimia M."/>
            <person name="Maruyama S."/>
            <person name="Arias M.C."/>
            <person name="Ball S.G."/>
            <person name="Gile G.H."/>
            <person name="Hirakawa Y."/>
            <person name="Hopkins J.F."/>
            <person name="Kuo A."/>
            <person name="Rensing S.A."/>
            <person name="Schmutz J."/>
            <person name="Symeonidi A."/>
            <person name="Elias M."/>
            <person name="Eveleigh R.J."/>
            <person name="Herman E.K."/>
            <person name="Klute M.J."/>
            <person name="Nakayama T."/>
            <person name="Obornik M."/>
            <person name="Reyes-Prieto A."/>
            <person name="Armbrust E.V."/>
            <person name="Aves S.J."/>
            <person name="Beiko R.G."/>
            <person name="Coutinho P."/>
            <person name="Dacks J.B."/>
            <person name="Durnford D.G."/>
            <person name="Fast N.M."/>
            <person name="Green B.R."/>
            <person name="Grisdale C.J."/>
            <person name="Hempel F."/>
            <person name="Henrissat B."/>
            <person name="Hoppner M.P."/>
            <person name="Ishida K."/>
            <person name="Kim E."/>
            <person name="Koreny L."/>
            <person name="Kroth P.G."/>
            <person name="Liu Y."/>
            <person name="Malik S.B."/>
            <person name="Maier U.G."/>
            <person name="McRose D."/>
            <person name="Mock T."/>
            <person name="Neilson J.A."/>
            <person name="Onodera N.T."/>
            <person name="Poole A.M."/>
            <person name="Pritham E.J."/>
            <person name="Richards T.A."/>
            <person name="Rocap G."/>
            <person name="Roy S.W."/>
            <person name="Sarai C."/>
            <person name="Schaack S."/>
            <person name="Shirato S."/>
            <person name="Slamovits C.H."/>
            <person name="Spencer D.F."/>
            <person name="Suzuki S."/>
            <person name="Worden A.Z."/>
            <person name="Zauner S."/>
            <person name="Barry K."/>
            <person name="Bell C."/>
            <person name="Bharti A.K."/>
            <person name="Crow J.A."/>
            <person name="Grimwood J."/>
            <person name="Kramer R."/>
            <person name="Lindquist E."/>
            <person name="Lucas S."/>
            <person name="Salamov A."/>
            <person name="McFadden G.I."/>
            <person name="Lane C.E."/>
            <person name="Keeling P.J."/>
            <person name="Gray M.W."/>
            <person name="Grigoriev I.V."/>
            <person name="Archibald J.M."/>
        </authorList>
    </citation>
    <scope>NUCLEOTIDE SEQUENCE</scope>
    <source>
        <strain evidence="2 4">CCMP2712</strain>
    </source>
</reference>
<dbReference type="STRING" id="905079.L1K247"/>
<evidence type="ECO:0000256" key="1">
    <source>
        <dbReference type="SAM" id="MobiDB-lite"/>
    </source>
</evidence>
<protein>
    <submittedName>
        <fullName evidence="2 3">Uncharacterized protein</fullName>
    </submittedName>
</protein>
<dbReference type="HOGENOM" id="CLU_1558193_0_0_1"/>
<keyword evidence="4" id="KW-1185">Reference proteome</keyword>
<organism evidence="2">
    <name type="scientific">Guillardia theta (strain CCMP2712)</name>
    <name type="common">Cryptophyte</name>
    <dbReference type="NCBI Taxonomy" id="905079"/>
    <lineage>
        <taxon>Eukaryota</taxon>
        <taxon>Cryptophyceae</taxon>
        <taxon>Pyrenomonadales</taxon>
        <taxon>Geminigeraceae</taxon>
        <taxon>Guillardia</taxon>
    </lineage>
</organism>
<dbReference type="RefSeq" id="XP_005841505.1">
    <property type="nucleotide sequence ID" value="XM_005841448.1"/>
</dbReference>
<dbReference type="PANTHER" id="PTHR35249:SF2">
    <property type="entry name" value="DYNEIN REGULATORY COMPLEX SUBUNIT 7"/>
    <property type="match status" value="1"/>
</dbReference>
<reference evidence="3" key="3">
    <citation type="submission" date="2016-03" db="UniProtKB">
        <authorList>
            <consortium name="EnsemblProtists"/>
        </authorList>
    </citation>
    <scope>IDENTIFICATION</scope>
</reference>
<dbReference type="Proteomes" id="UP000011087">
    <property type="component" value="Unassembled WGS sequence"/>
</dbReference>
<dbReference type="OrthoDB" id="10262874at2759"/>
<accession>L1K247</accession>
<gene>
    <name evidence="2" type="ORF">GUITHDRAFT_100002</name>
</gene>
<dbReference type="EMBL" id="JH992967">
    <property type="protein sequence ID" value="EKX54525.1"/>
    <property type="molecule type" value="Genomic_DNA"/>
</dbReference>
<dbReference type="PANTHER" id="PTHR35249">
    <property type="entry name" value="DYNEIN REGULATORY COMPLEX SUBUNIT 7"/>
    <property type="match status" value="1"/>
</dbReference>
<sequence>MNSTMELSQVVEETDKEEMDGGGQDRSNSLGQEEAQNEEADEGGGDRDEEEFDVEAEEKAEEEAERPSEPPKILRMQTIQPEDLSASYSANSNEELLVLEYVENFRRQFVQLYPHRKELLLSPRNECGVEKFICTTVRPTKMEYNEIYDLESCALFVSEHIKYEVRSFMARS</sequence>
<dbReference type="GeneID" id="17311046"/>
<name>L1K247_GUITC</name>
<dbReference type="GO" id="GO:0048870">
    <property type="term" value="P:cell motility"/>
    <property type="evidence" value="ECO:0007669"/>
    <property type="project" value="TreeGrafter"/>
</dbReference>
<dbReference type="GO" id="GO:0031514">
    <property type="term" value="C:motile cilium"/>
    <property type="evidence" value="ECO:0007669"/>
    <property type="project" value="TreeGrafter"/>
</dbReference>
<evidence type="ECO:0000313" key="3">
    <source>
        <dbReference type="EnsemblProtists" id="EKX54525"/>
    </source>
</evidence>
<evidence type="ECO:0000313" key="4">
    <source>
        <dbReference type="Proteomes" id="UP000011087"/>
    </source>
</evidence>